<proteinExistence type="predicted"/>
<dbReference type="NCBIfam" id="NF033902">
    <property type="entry name" value="iso_D2_wall_anc"/>
    <property type="match status" value="1"/>
</dbReference>
<dbReference type="Proteomes" id="UP000423525">
    <property type="component" value="Chromosome"/>
</dbReference>
<evidence type="ECO:0000259" key="3">
    <source>
        <dbReference type="Pfam" id="PF17802"/>
    </source>
</evidence>
<keyword evidence="2" id="KW-0732">Signal</keyword>
<keyword evidence="1" id="KW-1133">Transmembrane helix</keyword>
<evidence type="ECO:0000313" key="5">
    <source>
        <dbReference type="Proteomes" id="UP000423525"/>
    </source>
</evidence>
<dbReference type="InterPro" id="IPR013783">
    <property type="entry name" value="Ig-like_fold"/>
</dbReference>
<dbReference type="GO" id="GO:0005975">
    <property type="term" value="P:carbohydrate metabolic process"/>
    <property type="evidence" value="ECO:0007669"/>
    <property type="project" value="UniProtKB-ARBA"/>
</dbReference>
<evidence type="ECO:0000313" key="4">
    <source>
        <dbReference type="EMBL" id="VZH84205.1"/>
    </source>
</evidence>
<dbReference type="NCBIfam" id="TIGR01167">
    <property type="entry name" value="LPXTG_anchor"/>
    <property type="match status" value="1"/>
</dbReference>
<dbReference type="NCBIfam" id="TIGR04226">
    <property type="entry name" value="RrgB_K2N_iso_D2"/>
    <property type="match status" value="1"/>
</dbReference>
<gene>
    <name evidence="4" type="ORF">FRC0190_00242</name>
</gene>
<name>A0A6I8M9I0_9CORY</name>
<dbReference type="EMBL" id="LR738855">
    <property type="protein sequence ID" value="VZH84205.1"/>
    <property type="molecule type" value="Genomic_DNA"/>
</dbReference>
<evidence type="ECO:0000256" key="1">
    <source>
        <dbReference type="SAM" id="Phobius"/>
    </source>
</evidence>
<feature type="signal peptide" evidence="2">
    <location>
        <begin position="1"/>
        <end position="30"/>
    </location>
</feature>
<feature type="domain" description="SpaA-like prealbumin fold" evidence="3">
    <location>
        <begin position="85"/>
        <end position="170"/>
    </location>
</feature>
<organism evidence="4 5">
    <name type="scientific">Corynebacterium rouxii</name>
    <dbReference type="NCBI Taxonomy" id="2719119"/>
    <lineage>
        <taxon>Bacteria</taxon>
        <taxon>Bacillati</taxon>
        <taxon>Actinomycetota</taxon>
        <taxon>Actinomycetes</taxon>
        <taxon>Mycobacteriales</taxon>
        <taxon>Corynebacteriaceae</taxon>
        <taxon>Corynebacterium</taxon>
    </lineage>
</organism>
<dbReference type="InterPro" id="IPR048052">
    <property type="entry name" value="FM1-like"/>
</dbReference>
<keyword evidence="1" id="KW-0812">Transmembrane</keyword>
<feature type="chain" id="PRO_5026081810" evidence="2">
    <location>
        <begin position="31"/>
        <end position="512"/>
    </location>
</feature>
<reference evidence="4 5" key="1">
    <citation type="submission" date="2019-11" db="EMBL/GenBank/DDBJ databases">
        <authorList>
            <person name="Brisse S."/>
        </authorList>
    </citation>
    <scope>NUCLEOTIDE SEQUENCE [LARGE SCALE GENOMIC DNA]</scope>
    <source>
        <strain evidence="4">FRC0190</strain>
    </source>
</reference>
<dbReference type="InterPro" id="IPR041033">
    <property type="entry name" value="SpaA_PFL_dom_1"/>
</dbReference>
<dbReference type="RefSeq" id="WP_155871272.1">
    <property type="nucleotide sequence ID" value="NZ_LR738855.1"/>
</dbReference>
<dbReference type="Gene3D" id="2.60.40.10">
    <property type="entry name" value="Immunoglobulins"/>
    <property type="match status" value="2"/>
</dbReference>
<feature type="domain" description="SpaA-like prealbumin fold" evidence="3">
    <location>
        <begin position="345"/>
        <end position="463"/>
    </location>
</feature>
<dbReference type="Pfam" id="PF17802">
    <property type="entry name" value="SpaA"/>
    <property type="match status" value="2"/>
</dbReference>
<feature type="transmembrane region" description="Helical" evidence="1">
    <location>
        <begin position="483"/>
        <end position="505"/>
    </location>
</feature>
<dbReference type="Gene3D" id="2.60.40.740">
    <property type="match status" value="1"/>
</dbReference>
<dbReference type="KEGG" id="crf:FRC0190_00242"/>
<protein>
    <submittedName>
        <fullName evidence="4">Isopeptide-forming domain-containing fimbrial protein</fullName>
    </submittedName>
</protein>
<sequence length="512" mass="54818">MNKFSRTARSVTFAAIVGLSLGVSAPGAFAQEKSENPLTTSVNDAAGKSPLVNKDAKGALTIHKKADPEVTTEPTGNFDATAPGADLQGVGFTIYKIKGIDMATNEGLAAAATAKVEDYLKNGVANMDKVELIGDGEKQTDAKGEIVHQNLAVGAYVVVETSPKDGYTPAAPFIAYVPMTQNNKEQGGTEWNYNVHAYPKNYSEKKPEKKVVDSGKNVGDKIEYTVSAYAQRIAANQKRTVMRIEDTLDDKLTAPSVNEVKIEGFEAGKDYEVTVVGQKVTVKFLELGLKKIQNGQKIDVTIPAAVKEMGDGDVKNKAQVFENNPNIGEENKPKETPEVHTYYGGVKFTKVEAGTENKLADAEFKVYGVKDKQTCDKASIEGNKLDQVKVNGEAKTYKSAANTGLVTIDGLHVNDYANATEGVKNLYTSYCLVETKSPKGFELLAEPVKFEVLKEKHGQVVDINATGKIENLKDRTPELPMTGGAGVGILAAIGAAIIGAGAWFARRNSAEA</sequence>
<dbReference type="AlphaFoldDB" id="A0A6I8M9I0"/>
<dbReference type="InterPro" id="IPR026466">
    <property type="entry name" value="Fim_isopep_form_D2_dom"/>
</dbReference>
<evidence type="ECO:0000256" key="2">
    <source>
        <dbReference type="SAM" id="SignalP"/>
    </source>
</evidence>
<accession>A0A6I8M9I0</accession>
<keyword evidence="1" id="KW-0472">Membrane</keyword>